<feature type="compositionally biased region" description="Basic and acidic residues" evidence="3">
    <location>
        <begin position="1"/>
        <end position="57"/>
    </location>
</feature>
<dbReference type="GO" id="GO:0005634">
    <property type="term" value="C:nucleus"/>
    <property type="evidence" value="ECO:0007669"/>
    <property type="project" value="UniProtKB-SubCell"/>
</dbReference>
<dbReference type="InterPro" id="IPR045138">
    <property type="entry name" value="MeCP2/MBD4"/>
</dbReference>
<feature type="region of interest" description="Disordered" evidence="3">
    <location>
        <begin position="697"/>
        <end position="743"/>
    </location>
</feature>
<feature type="region of interest" description="Disordered" evidence="3">
    <location>
        <begin position="839"/>
        <end position="890"/>
    </location>
</feature>
<dbReference type="PANTHER" id="PTHR15074:SF5">
    <property type="entry name" value="5-METHYLCYTOSINE G_T MISMATCH-SPECIFIC DNA GLYCOSYLASE"/>
    <property type="match status" value="1"/>
</dbReference>
<keyword evidence="2" id="KW-0539">Nucleus</keyword>
<feature type="compositionally biased region" description="Low complexity" evidence="3">
    <location>
        <begin position="700"/>
        <end position="716"/>
    </location>
</feature>
<dbReference type="AlphaFoldDB" id="A0A6A6BFN5"/>
<sequence length="890" mass="96476">MDSKDAERRRRRKEHDSDLDSTKSRDPERHKSSRSHRSDRPERTKSSRSKERHRDSSDVGSTRSRRSHSHSNKVSIVPEMDRRSSLASSGISPYPSFSKAHSKESLGPKDDVNPRQYAYTPEPTDLGSKDGHSKDGRSSPMPKPRPSTRTAAAPPSPPLTAEDPDLKRSSSKTSMRRSGSSHKSDRGKESGRRSADGESRKAAGPKSASSKSSLRQSTAVDDGSEMAGSSKASKPSTLREHALKSASSDLGIPETRSQNNSTVTQSSATDSDATSIAPNQPKVSQPPISTSNHDSSPATIVDSSPRTPTHPAFHPTVYNVEPGRKETPVIEVLGGGFGSRMPSVDPFAGGFGAPPPPPPPPVMVPTDAPRVDYLLQNGGLNHTVPKILVAAVDPTGGVQQQQQQQQQGAPMVRAPPTDSVRVVFAPFQKLLEDYTDVVAKNGSIAVATGYRSVARRLLDRLEAVFARNISSEACNCIMCRVKREREDIGEEDTGVSWGEILEFVSGRRELPAWPPFSIDNDSGLGISSGGQEAPMQKLDIDVPEEYKDHYIKQSKKTKLAVQNWLASQPEIPSSPPQEVDDETLTFAMLTHLEQEKRPLFTALLRGMSTLPASRAPTPLNVPRSELLAKTAMALQRLYRLEKPPRDPECAMFLLNHPALHGVLATMAAVSNGEWEILVSGRFDGFLWSGAEGQYAPPTPSISRAASRGPSAAPISRTTTPFSAAGVPSRGTTPFSPGRPSSVASFGAPVQMDEEVEIATLAEVEREIYLGMEALEDAFEALHCKAESVRRALRERSAGLAMAAQARRGSNAEEVEVRLGTPASGVGSWNGFSWEAETDDGLDGRSELAPDDSASNISYNRKRRKAARKERATPALVEEDESVYEEPPRRR</sequence>
<dbReference type="GeneID" id="54298016"/>
<dbReference type="RefSeq" id="XP_033397439.1">
    <property type="nucleotide sequence ID" value="XM_033540520.1"/>
</dbReference>
<feature type="compositionally biased region" description="Basic and acidic residues" evidence="3">
    <location>
        <begin position="182"/>
        <end position="201"/>
    </location>
</feature>
<feature type="compositionally biased region" description="Polar residues" evidence="3">
    <location>
        <begin position="276"/>
        <end position="307"/>
    </location>
</feature>
<dbReference type="Proteomes" id="UP000799438">
    <property type="component" value="Unassembled WGS sequence"/>
</dbReference>
<evidence type="ECO:0000256" key="2">
    <source>
        <dbReference type="ARBA" id="ARBA00023242"/>
    </source>
</evidence>
<comment type="subcellular location">
    <subcellularLocation>
        <location evidence="1">Nucleus</location>
    </subcellularLocation>
</comment>
<dbReference type="EMBL" id="ML995486">
    <property type="protein sequence ID" value="KAF2141727.1"/>
    <property type="molecule type" value="Genomic_DNA"/>
</dbReference>
<keyword evidence="5" id="KW-1185">Reference proteome</keyword>
<organism evidence="4 5">
    <name type="scientific">Aplosporella prunicola CBS 121167</name>
    <dbReference type="NCBI Taxonomy" id="1176127"/>
    <lineage>
        <taxon>Eukaryota</taxon>
        <taxon>Fungi</taxon>
        <taxon>Dikarya</taxon>
        <taxon>Ascomycota</taxon>
        <taxon>Pezizomycotina</taxon>
        <taxon>Dothideomycetes</taxon>
        <taxon>Dothideomycetes incertae sedis</taxon>
        <taxon>Botryosphaeriales</taxon>
        <taxon>Aplosporellaceae</taxon>
        <taxon>Aplosporella</taxon>
    </lineage>
</organism>
<evidence type="ECO:0000313" key="4">
    <source>
        <dbReference type="EMBL" id="KAF2141727.1"/>
    </source>
</evidence>
<name>A0A6A6BFN5_9PEZI</name>
<feature type="region of interest" description="Disordered" evidence="3">
    <location>
        <begin position="1"/>
        <end position="320"/>
    </location>
</feature>
<reference evidence="4" key="1">
    <citation type="journal article" date="2020" name="Stud. Mycol.">
        <title>101 Dothideomycetes genomes: a test case for predicting lifestyles and emergence of pathogens.</title>
        <authorList>
            <person name="Haridas S."/>
            <person name="Albert R."/>
            <person name="Binder M."/>
            <person name="Bloem J."/>
            <person name="Labutti K."/>
            <person name="Salamov A."/>
            <person name="Andreopoulos B."/>
            <person name="Baker S."/>
            <person name="Barry K."/>
            <person name="Bills G."/>
            <person name="Bluhm B."/>
            <person name="Cannon C."/>
            <person name="Castanera R."/>
            <person name="Culley D."/>
            <person name="Daum C."/>
            <person name="Ezra D."/>
            <person name="Gonzalez J."/>
            <person name="Henrissat B."/>
            <person name="Kuo A."/>
            <person name="Liang C."/>
            <person name="Lipzen A."/>
            <person name="Lutzoni F."/>
            <person name="Magnuson J."/>
            <person name="Mondo S."/>
            <person name="Nolan M."/>
            <person name="Ohm R."/>
            <person name="Pangilinan J."/>
            <person name="Park H.-J."/>
            <person name="Ramirez L."/>
            <person name="Alfaro M."/>
            <person name="Sun H."/>
            <person name="Tritt A."/>
            <person name="Yoshinaga Y."/>
            <person name="Zwiers L.-H."/>
            <person name="Turgeon B."/>
            <person name="Goodwin S."/>
            <person name="Spatafora J."/>
            <person name="Crous P."/>
            <person name="Grigoriev I."/>
        </authorList>
    </citation>
    <scope>NUCLEOTIDE SEQUENCE</scope>
    <source>
        <strain evidence="4">CBS 121167</strain>
    </source>
</reference>
<evidence type="ECO:0000256" key="3">
    <source>
        <dbReference type="SAM" id="MobiDB-lite"/>
    </source>
</evidence>
<evidence type="ECO:0008006" key="6">
    <source>
        <dbReference type="Google" id="ProtNLM"/>
    </source>
</evidence>
<protein>
    <recommendedName>
        <fullName evidence="6">5-Methylcytosine G/T mismatch-specific DNA glycosylase</fullName>
    </recommendedName>
</protein>
<feature type="compositionally biased region" description="Basic and acidic residues" evidence="3">
    <location>
        <begin position="127"/>
        <end position="137"/>
    </location>
</feature>
<dbReference type="OrthoDB" id="5373744at2759"/>
<feature type="compositionally biased region" description="Low complexity" evidence="3">
    <location>
        <begin position="202"/>
        <end position="213"/>
    </location>
</feature>
<gene>
    <name evidence="4" type="ORF">K452DRAFT_287688</name>
</gene>
<feature type="compositionally biased region" description="Basic and acidic residues" evidence="3">
    <location>
        <begin position="101"/>
        <end position="113"/>
    </location>
</feature>
<feature type="compositionally biased region" description="Low complexity" evidence="3">
    <location>
        <begin position="261"/>
        <end position="275"/>
    </location>
</feature>
<dbReference type="GO" id="GO:0003677">
    <property type="term" value="F:DNA binding"/>
    <property type="evidence" value="ECO:0007669"/>
    <property type="project" value="InterPro"/>
</dbReference>
<accession>A0A6A6BFN5</accession>
<evidence type="ECO:0000313" key="5">
    <source>
        <dbReference type="Proteomes" id="UP000799438"/>
    </source>
</evidence>
<proteinExistence type="predicted"/>
<dbReference type="PANTHER" id="PTHR15074">
    <property type="entry name" value="METHYL-CPG-BINDING PROTEIN"/>
    <property type="match status" value="1"/>
</dbReference>
<evidence type="ECO:0000256" key="1">
    <source>
        <dbReference type="ARBA" id="ARBA00004123"/>
    </source>
</evidence>